<organism evidence="1 2">
    <name type="scientific">Hygrophoropsis aurantiaca</name>
    <dbReference type="NCBI Taxonomy" id="72124"/>
    <lineage>
        <taxon>Eukaryota</taxon>
        <taxon>Fungi</taxon>
        <taxon>Dikarya</taxon>
        <taxon>Basidiomycota</taxon>
        <taxon>Agaricomycotina</taxon>
        <taxon>Agaricomycetes</taxon>
        <taxon>Agaricomycetidae</taxon>
        <taxon>Boletales</taxon>
        <taxon>Coniophorineae</taxon>
        <taxon>Hygrophoropsidaceae</taxon>
        <taxon>Hygrophoropsis</taxon>
    </lineage>
</organism>
<keyword evidence="2" id="KW-1185">Reference proteome</keyword>
<reference evidence="1" key="1">
    <citation type="journal article" date="2021" name="New Phytol.">
        <title>Evolutionary innovations through gain and loss of genes in the ectomycorrhizal Boletales.</title>
        <authorList>
            <person name="Wu G."/>
            <person name="Miyauchi S."/>
            <person name="Morin E."/>
            <person name="Kuo A."/>
            <person name="Drula E."/>
            <person name="Varga T."/>
            <person name="Kohler A."/>
            <person name="Feng B."/>
            <person name="Cao Y."/>
            <person name="Lipzen A."/>
            <person name="Daum C."/>
            <person name="Hundley H."/>
            <person name="Pangilinan J."/>
            <person name="Johnson J."/>
            <person name="Barry K."/>
            <person name="LaButti K."/>
            <person name="Ng V."/>
            <person name="Ahrendt S."/>
            <person name="Min B."/>
            <person name="Choi I.G."/>
            <person name="Park H."/>
            <person name="Plett J.M."/>
            <person name="Magnuson J."/>
            <person name="Spatafora J.W."/>
            <person name="Nagy L.G."/>
            <person name="Henrissat B."/>
            <person name="Grigoriev I.V."/>
            <person name="Yang Z.L."/>
            <person name="Xu J."/>
            <person name="Martin F.M."/>
        </authorList>
    </citation>
    <scope>NUCLEOTIDE SEQUENCE</scope>
    <source>
        <strain evidence="1">ATCC 28755</strain>
    </source>
</reference>
<proteinExistence type="predicted"/>
<gene>
    <name evidence="1" type="ORF">BJ138DRAFT_781825</name>
</gene>
<sequence length="95" mass="10768">MLISLVCFSSSQTIAITLIVYMAVYTSNRVRKLWIDGSHFLVTYMSTSSFLQLFMRTKFVFQPSIDHCGGETLIDIRASTGLKVRLCFVVPKCFS</sequence>
<dbReference type="Proteomes" id="UP000790377">
    <property type="component" value="Unassembled WGS sequence"/>
</dbReference>
<protein>
    <submittedName>
        <fullName evidence="1">Uncharacterized protein</fullName>
    </submittedName>
</protein>
<evidence type="ECO:0000313" key="2">
    <source>
        <dbReference type="Proteomes" id="UP000790377"/>
    </source>
</evidence>
<evidence type="ECO:0000313" key="1">
    <source>
        <dbReference type="EMBL" id="KAH7912482.1"/>
    </source>
</evidence>
<name>A0ACB8AIW2_9AGAM</name>
<dbReference type="EMBL" id="MU267650">
    <property type="protein sequence ID" value="KAH7912482.1"/>
    <property type="molecule type" value="Genomic_DNA"/>
</dbReference>
<comment type="caution">
    <text evidence="1">The sequence shown here is derived from an EMBL/GenBank/DDBJ whole genome shotgun (WGS) entry which is preliminary data.</text>
</comment>
<accession>A0ACB8AIW2</accession>